<dbReference type="GeneID" id="81437569"/>
<dbReference type="InterPro" id="IPR029058">
    <property type="entry name" value="AB_hydrolase_fold"/>
</dbReference>
<evidence type="ECO:0000313" key="4">
    <source>
        <dbReference type="Proteomes" id="UP001147782"/>
    </source>
</evidence>
<dbReference type="GO" id="GO:0017000">
    <property type="term" value="P:antibiotic biosynthetic process"/>
    <property type="evidence" value="ECO:0007669"/>
    <property type="project" value="UniProtKB-ARBA"/>
</dbReference>
<protein>
    <recommendedName>
        <fullName evidence="2">AB hydrolase-1 domain-containing protein</fullName>
    </recommendedName>
</protein>
<keyword evidence="1" id="KW-0378">Hydrolase</keyword>
<reference evidence="3" key="2">
    <citation type="journal article" date="2023" name="IMA Fungus">
        <title>Comparative genomic study of the Penicillium genus elucidates a diverse pangenome and 15 lateral gene transfer events.</title>
        <authorList>
            <person name="Petersen C."/>
            <person name="Sorensen T."/>
            <person name="Nielsen M.R."/>
            <person name="Sondergaard T.E."/>
            <person name="Sorensen J.L."/>
            <person name="Fitzpatrick D.A."/>
            <person name="Frisvad J.C."/>
            <person name="Nielsen K.L."/>
        </authorList>
    </citation>
    <scope>NUCLEOTIDE SEQUENCE</scope>
    <source>
        <strain evidence="3">IBT 29864</strain>
    </source>
</reference>
<evidence type="ECO:0000256" key="1">
    <source>
        <dbReference type="ARBA" id="ARBA00022801"/>
    </source>
</evidence>
<accession>A0A9W9SG76</accession>
<dbReference type="Gene3D" id="3.40.50.1820">
    <property type="entry name" value="alpha/beta hydrolase"/>
    <property type="match status" value="1"/>
</dbReference>
<name>A0A9W9SG76_9EURO</name>
<dbReference type="RefSeq" id="XP_056556915.1">
    <property type="nucleotide sequence ID" value="XM_056698390.1"/>
</dbReference>
<sequence>MGPEDSKHTPVLILHGGTGNSNQMYNQANMLAQTRRVILQDTRGQGRSPYANFEGFHYDDFTRDAIALLDHLHIPRVAVLGWSDGAITSLDLAMNYSSRIERVFAHGANIQANMSIPGTNDPIINSKSGSLDSDFSTNGTTFSTDTSRLRKRDKCNPYTCESLSPLPSRCEDMKDSVDTMWNTEPSWGPEAMAKIKCPVWIVDGDHDTAVERNQVDAMAAWIPYAGQLILPQVGHHALLEDPVFFNFAVQYFMDMKFEGNIPYY</sequence>
<dbReference type="InterPro" id="IPR050266">
    <property type="entry name" value="AB_hydrolase_sf"/>
</dbReference>
<evidence type="ECO:0000259" key="2">
    <source>
        <dbReference type="Pfam" id="PF00561"/>
    </source>
</evidence>
<gene>
    <name evidence="3" type="ORF">N7496_005461</name>
</gene>
<dbReference type="EMBL" id="JAPZBS010000004">
    <property type="protein sequence ID" value="KAJ5378052.1"/>
    <property type="molecule type" value="Genomic_DNA"/>
</dbReference>
<organism evidence="3 4">
    <name type="scientific">Penicillium cataractarum</name>
    <dbReference type="NCBI Taxonomy" id="2100454"/>
    <lineage>
        <taxon>Eukaryota</taxon>
        <taxon>Fungi</taxon>
        <taxon>Dikarya</taxon>
        <taxon>Ascomycota</taxon>
        <taxon>Pezizomycotina</taxon>
        <taxon>Eurotiomycetes</taxon>
        <taxon>Eurotiomycetidae</taxon>
        <taxon>Eurotiales</taxon>
        <taxon>Aspergillaceae</taxon>
        <taxon>Penicillium</taxon>
    </lineage>
</organism>
<proteinExistence type="predicted"/>
<dbReference type="SUPFAM" id="SSF53474">
    <property type="entry name" value="alpha/beta-Hydrolases"/>
    <property type="match status" value="1"/>
</dbReference>
<dbReference type="GO" id="GO:0016787">
    <property type="term" value="F:hydrolase activity"/>
    <property type="evidence" value="ECO:0007669"/>
    <property type="project" value="UniProtKB-KW"/>
</dbReference>
<comment type="caution">
    <text evidence="3">The sequence shown here is derived from an EMBL/GenBank/DDBJ whole genome shotgun (WGS) entry which is preliminary data.</text>
</comment>
<dbReference type="AlphaFoldDB" id="A0A9W9SG76"/>
<dbReference type="Pfam" id="PF00561">
    <property type="entry name" value="Abhydrolase_1"/>
    <property type="match status" value="1"/>
</dbReference>
<reference evidence="3" key="1">
    <citation type="submission" date="2022-11" db="EMBL/GenBank/DDBJ databases">
        <authorList>
            <person name="Petersen C."/>
        </authorList>
    </citation>
    <scope>NUCLEOTIDE SEQUENCE</scope>
    <source>
        <strain evidence="3">IBT 29864</strain>
    </source>
</reference>
<dbReference type="PANTHER" id="PTHR43798">
    <property type="entry name" value="MONOACYLGLYCEROL LIPASE"/>
    <property type="match status" value="1"/>
</dbReference>
<dbReference type="GO" id="GO:0072330">
    <property type="term" value="P:monocarboxylic acid biosynthetic process"/>
    <property type="evidence" value="ECO:0007669"/>
    <property type="project" value="UniProtKB-ARBA"/>
</dbReference>
<dbReference type="Proteomes" id="UP001147782">
    <property type="component" value="Unassembled WGS sequence"/>
</dbReference>
<dbReference type="PANTHER" id="PTHR43798:SF31">
    <property type="entry name" value="AB HYDROLASE SUPERFAMILY PROTEIN YCLE"/>
    <property type="match status" value="1"/>
</dbReference>
<keyword evidence="4" id="KW-1185">Reference proteome</keyword>
<dbReference type="InterPro" id="IPR000073">
    <property type="entry name" value="AB_hydrolase_1"/>
</dbReference>
<evidence type="ECO:0000313" key="3">
    <source>
        <dbReference type="EMBL" id="KAJ5378052.1"/>
    </source>
</evidence>
<dbReference type="GO" id="GO:0016020">
    <property type="term" value="C:membrane"/>
    <property type="evidence" value="ECO:0007669"/>
    <property type="project" value="TreeGrafter"/>
</dbReference>
<feature type="domain" description="AB hydrolase-1" evidence="2">
    <location>
        <begin position="10"/>
        <end position="242"/>
    </location>
</feature>
<dbReference type="OrthoDB" id="190201at2759"/>